<keyword evidence="6 7" id="KW-0472">Membrane</keyword>
<comment type="similarity">
    <text evidence="7">Belongs to the ABC transporter superfamily. Spermidine/putrescine importer (TC 3.A.1.11.1) family.</text>
</comment>
<keyword evidence="4 7" id="KW-0067">ATP-binding</keyword>
<dbReference type="InterPro" id="IPR050093">
    <property type="entry name" value="ABC_SmlMolc_Importer"/>
</dbReference>
<comment type="catalytic activity">
    <reaction evidence="7">
        <text>ATP + H2O + polyamine-[polyamine-binding protein]Side 1 = ADP + phosphate + polyamineSide 2 + [polyamine-binding protein]Side 1.</text>
        <dbReference type="EC" id="7.6.2.11"/>
    </reaction>
</comment>
<feature type="domain" description="ABC transporter" evidence="8">
    <location>
        <begin position="5"/>
        <end position="235"/>
    </location>
</feature>
<dbReference type="InterPro" id="IPR005893">
    <property type="entry name" value="PotA-like"/>
</dbReference>
<proteinExistence type="inferred from homology"/>
<evidence type="ECO:0000256" key="7">
    <source>
        <dbReference type="RuleBase" id="RU364083"/>
    </source>
</evidence>
<gene>
    <name evidence="7" type="primary">potA</name>
    <name evidence="9" type="ORF">LY28_01091</name>
</gene>
<dbReference type="OrthoDB" id="9802264at2"/>
<dbReference type="PANTHER" id="PTHR42781">
    <property type="entry name" value="SPERMIDINE/PUTRESCINE IMPORT ATP-BINDING PROTEIN POTA"/>
    <property type="match status" value="1"/>
</dbReference>
<evidence type="ECO:0000256" key="4">
    <source>
        <dbReference type="ARBA" id="ARBA00022840"/>
    </source>
</evidence>
<dbReference type="InterPro" id="IPR027417">
    <property type="entry name" value="P-loop_NTPase"/>
</dbReference>
<accession>A0A318XLY1</accession>
<evidence type="ECO:0000256" key="6">
    <source>
        <dbReference type="ARBA" id="ARBA00023136"/>
    </source>
</evidence>
<name>A0A318XLY1_9FIRM</name>
<comment type="subunit">
    <text evidence="7">The complex is composed of two ATP-binding proteins (PotA), two transmembrane proteins (PotB and PotC) and a solute-binding protein (PotD).</text>
</comment>
<dbReference type="GO" id="GO:0043190">
    <property type="term" value="C:ATP-binding cassette (ABC) transporter complex"/>
    <property type="evidence" value="ECO:0007669"/>
    <property type="project" value="InterPro"/>
</dbReference>
<comment type="caution">
    <text evidence="9">The sequence shown here is derived from an EMBL/GenBank/DDBJ whole genome shotgun (WGS) entry which is preliminary data.</text>
</comment>
<dbReference type="SUPFAM" id="SSF52540">
    <property type="entry name" value="P-loop containing nucleoside triphosphate hydrolases"/>
    <property type="match status" value="1"/>
</dbReference>
<dbReference type="GO" id="GO:0016887">
    <property type="term" value="F:ATP hydrolysis activity"/>
    <property type="evidence" value="ECO:0007669"/>
    <property type="project" value="InterPro"/>
</dbReference>
<dbReference type="PROSITE" id="PS00211">
    <property type="entry name" value="ABC_TRANSPORTER_1"/>
    <property type="match status" value="1"/>
</dbReference>
<dbReference type="PANTHER" id="PTHR42781:SF4">
    <property type="entry name" value="SPERMIDINE_PUTRESCINE IMPORT ATP-BINDING PROTEIN POTA"/>
    <property type="match status" value="1"/>
</dbReference>
<dbReference type="InterPro" id="IPR003439">
    <property type="entry name" value="ABC_transporter-like_ATP-bd"/>
</dbReference>
<evidence type="ECO:0000259" key="8">
    <source>
        <dbReference type="PROSITE" id="PS50893"/>
    </source>
</evidence>
<dbReference type="InterPro" id="IPR013611">
    <property type="entry name" value="Transp-assoc_OB_typ2"/>
</dbReference>
<evidence type="ECO:0000256" key="1">
    <source>
        <dbReference type="ARBA" id="ARBA00022448"/>
    </source>
</evidence>
<dbReference type="GO" id="GO:0015417">
    <property type="term" value="F:ABC-type polyamine transporter activity"/>
    <property type="evidence" value="ECO:0007669"/>
    <property type="project" value="UniProtKB-EC"/>
</dbReference>
<dbReference type="EC" id="7.6.2.11" evidence="7"/>
<evidence type="ECO:0000313" key="9">
    <source>
        <dbReference type="EMBL" id="PYG88737.1"/>
    </source>
</evidence>
<organism evidence="9 10">
    <name type="scientific">Ruminiclostridium sufflavum DSM 19573</name>
    <dbReference type="NCBI Taxonomy" id="1121337"/>
    <lineage>
        <taxon>Bacteria</taxon>
        <taxon>Bacillati</taxon>
        <taxon>Bacillota</taxon>
        <taxon>Clostridia</taxon>
        <taxon>Eubacteriales</taxon>
        <taxon>Oscillospiraceae</taxon>
        <taxon>Ruminiclostridium</taxon>
    </lineage>
</organism>
<evidence type="ECO:0000256" key="3">
    <source>
        <dbReference type="ARBA" id="ARBA00022741"/>
    </source>
</evidence>
<dbReference type="InterPro" id="IPR017871">
    <property type="entry name" value="ABC_transporter-like_CS"/>
</dbReference>
<protein>
    <recommendedName>
        <fullName evidence="7">Spermidine/putrescine import ATP-binding protein PotA</fullName>
        <ecNumber evidence="7">7.6.2.11</ecNumber>
    </recommendedName>
</protein>
<keyword evidence="10" id="KW-1185">Reference proteome</keyword>
<dbReference type="GO" id="GO:0005524">
    <property type="term" value="F:ATP binding"/>
    <property type="evidence" value="ECO:0007669"/>
    <property type="project" value="UniProtKB-KW"/>
</dbReference>
<evidence type="ECO:0000256" key="5">
    <source>
        <dbReference type="ARBA" id="ARBA00022967"/>
    </source>
</evidence>
<dbReference type="Proteomes" id="UP000248132">
    <property type="component" value="Unassembled WGS sequence"/>
</dbReference>
<reference evidence="9 10" key="1">
    <citation type="submission" date="2018-06" db="EMBL/GenBank/DDBJ databases">
        <title>Genomic Encyclopedia of Type Strains, Phase I: the one thousand microbial genomes (KMG-I) project.</title>
        <authorList>
            <person name="Kyrpides N."/>
        </authorList>
    </citation>
    <scope>NUCLEOTIDE SEQUENCE [LARGE SCALE GENOMIC DNA]</scope>
    <source>
        <strain evidence="9 10">DSM 19573</strain>
    </source>
</reference>
<dbReference type="InterPro" id="IPR003593">
    <property type="entry name" value="AAA+_ATPase"/>
</dbReference>
<dbReference type="Gene3D" id="2.40.50.100">
    <property type="match status" value="1"/>
</dbReference>
<dbReference type="SUPFAM" id="SSF50331">
    <property type="entry name" value="MOP-like"/>
    <property type="match status" value="1"/>
</dbReference>
<dbReference type="SMART" id="SM00382">
    <property type="entry name" value="AAA"/>
    <property type="match status" value="1"/>
</dbReference>
<dbReference type="EMBL" id="QKMR01000005">
    <property type="protein sequence ID" value="PYG88737.1"/>
    <property type="molecule type" value="Genomic_DNA"/>
</dbReference>
<dbReference type="PROSITE" id="PS50893">
    <property type="entry name" value="ABC_TRANSPORTER_2"/>
    <property type="match status" value="1"/>
</dbReference>
<keyword evidence="3 7" id="KW-0547">Nucleotide-binding</keyword>
<dbReference type="NCBIfam" id="TIGR01187">
    <property type="entry name" value="potA"/>
    <property type="match status" value="1"/>
</dbReference>
<dbReference type="AlphaFoldDB" id="A0A318XLY1"/>
<sequence length="357" mass="39872">MGANIRLENVCKDYGQTNVIKYVKFEIEDGDFLTILGPSGAGKTTLLKMIAGFEDTSSGSILINGEDIARKPIHKRNIGMLFQNYALFPHMTVNENISFPLGIRKVKKAEKKERVAEMLNKVKLGEYGKRYPRELSGGQQQRVALARALVFNPPVLLLDEPMAALDKQLRKHMQLEIKEIHNALGITTISVTHDQEEALTMATKVCIMKDGMVEQIASPVEIYERPNSVFVAKFIGEANVVECPVVKVEPSYIGIKLYGDNLVRLPQKSKKYTSFNSINVVIRPEKVKVVDDSFNGLRLKAKIEQAVYVGDVLKLKVRLECGKSMKVKVFTQYSLSLNVGDSINLGILEEDMVVVGR</sequence>
<evidence type="ECO:0000256" key="2">
    <source>
        <dbReference type="ARBA" id="ARBA00022475"/>
    </source>
</evidence>
<keyword evidence="5 7" id="KW-1278">Translocase</keyword>
<keyword evidence="2 7" id="KW-1003">Cell membrane</keyword>
<dbReference type="RefSeq" id="WP_110461160.1">
    <property type="nucleotide sequence ID" value="NZ_QKMR01000005.1"/>
</dbReference>
<evidence type="ECO:0000313" key="10">
    <source>
        <dbReference type="Proteomes" id="UP000248132"/>
    </source>
</evidence>
<comment type="function">
    <text evidence="7">Part of the ABC transporter complex PotABCD involved in spermidine/putrescine import. Responsible for energy coupling to the transport system.</text>
</comment>
<dbReference type="Pfam" id="PF00005">
    <property type="entry name" value="ABC_tran"/>
    <property type="match status" value="1"/>
</dbReference>
<dbReference type="Pfam" id="PF08402">
    <property type="entry name" value="TOBE_2"/>
    <property type="match status" value="1"/>
</dbReference>
<keyword evidence="1 7" id="KW-0813">Transport</keyword>
<dbReference type="InterPro" id="IPR008995">
    <property type="entry name" value="Mo/tungstate-bd_C_term_dom"/>
</dbReference>
<dbReference type="GO" id="GO:0015697">
    <property type="term" value="P:quaternary ammonium group transport"/>
    <property type="evidence" value="ECO:0007669"/>
    <property type="project" value="UniProtKB-ARBA"/>
</dbReference>
<dbReference type="Gene3D" id="3.40.50.300">
    <property type="entry name" value="P-loop containing nucleotide triphosphate hydrolases"/>
    <property type="match status" value="1"/>
</dbReference>
<dbReference type="FunFam" id="3.40.50.300:FF:000425">
    <property type="entry name" value="Probable ABC transporter, ATP-binding subunit"/>
    <property type="match status" value="1"/>
</dbReference>